<keyword evidence="2" id="KW-1185">Reference proteome</keyword>
<dbReference type="EMBL" id="FXBJ01000002">
    <property type="protein sequence ID" value="SMH37521.1"/>
    <property type="molecule type" value="Genomic_DNA"/>
</dbReference>
<evidence type="ECO:0000313" key="1">
    <source>
        <dbReference type="EMBL" id="SMH37521.1"/>
    </source>
</evidence>
<organism evidence="1 2">
    <name type="scientific">Carnobacterium iners</name>
    <dbReference type="NCBI Taxonomy" id="1073423"/>
    <lineage>
        <taxon>Bacteria</taxon>
        <taxon>Bacillati</taxon>
        <taxon>Bacillota</taxon>
        <taxon>Bacilli</taxon>
        <taxon>Lactobacillales</taxon>
        <taxon>Carnobacteriaceae</taxon>
        <taxon>Carnobacterium</taxon>
    </lineage>
</organism>
<dbReference type="SUPFAM" id="SSF52218">
    <property type="entry name" value="Flavoproteins"/>
    <property type="match status" value="1"/>
</dbReference>
<dbReference type="PANTHER" id="PTHR37297:SF1">
    <property type="entry name" value="PROTEIN NRDI"/>
    <property type="match status" value="1"/>
</dbReference>
<gene>
    <name evidence="1" type="ORF">SAMN04488700_2004</name>
</gene>
<dbReference type="RefSeq" id="WP_085560074.1">
    <property type="nucleotide sequence ID" value="NZ_FOAH01000008.1"/>
</dbReference>
<reference evidence="1 2" key="1">
    <citation type="submission" date="2017-04" db="EMBL/GenBank/DDBJ databases">
        <authorList>
            <person name="Afonso C.L."/>
            <person name="Miller P.J."/>
            <person name="Scott M.A."/>
            <person name="Spackman E."/>
            <person name="Goraichik I."/>
            <person name="Dimitrov K.M."/>
            <person name="Suarez D.L."/>
            <person name="Swayne D.E."/>
        </authorList>
    </citation>
    <scope>NUCLEOTIDE SEQUENCE [LARGE SCALE GENOMIC DNA]</scope>
    <source>
        <strain evidence="1 2">LMG26642</strain>
    </source>
</reference>
<name>A0A1X7NJC1_9LACT</name>
<dbReference type="PANTHER" id="PTHR37297">
    <property type="entry name" value="PROTEIN NRDI"/>
    <property type="match status" value="1"/>
</dbReference>
<dbReference type="AlphaFoldDB" id="A0A1X7NJC1"/>
<evidence type="ECO:0000313" key="2">
    <source>
        <dbReference type="Proteomes" id="UP000193435"/>
    </source>
</evidence>
<accession>A0A1X7NJC1</accession>
<dbReference type="OrthoDB" id="350535at2"/>
<dbReference type="Pfam" id="PF07972">
    <property type="entry name" value="Flavodoxin_NdrI"/>
    <property type="match status" value="1"/>
</dbReference>
<dbReference type="Proteomes" id="UP000193435">
    <property type="component" value="Unassembled WGS sequence"/>
</dbReference>
<dbReference type="Gene3D" id="3.40.50.360">
    <property type="match status" value="1"/>
</dbReference>
<sequence length="121" mass="13706">MKIVYMSLTGQTKKFVHKLDMDLLEVTLTNPYIFIEEPFIAVVPTYEIEATEIMNDFIETGSNLSYFKGVAGGGNLNFGKLFAFTAKDLAEKYDVPLLHTFEFQGNEEDVRKLKKAVKELG</sequence>
<dbReference type="STRING" id="1073423.SAMN04488700_2004"/>
<dbReference type="InterPro" id="IPR004465">
    <property type="entry name" value="RNR_NrdI"/>
</dbReference>
<dbReference type="InterPro" id="IPR029039">
    <property type="entry name" value="Flavoprotein-like_sf"/>
</dbReference>
<dbReference type="GO" id="GO:0010181">
    <property type="term" value="F:FMN binding"/>
    <property type="evidence" value="ECO:0007669"/>
    <property type="project" value="InterPro"/>
</dbReference>
<dbReference type="PIRSF" id="PIRSF005087">
    <property type="entry name" value="NrdI"/>
    <property type="match status" value="1"/>
</dbReference>
<dbReference type="NCBIfam" id="TIGR00333">
    <property type="entry name" value="nrdI"/>
    <property type="match status" value="1"/>
</dbReference>
<protein>
    <submittedName>
        <fullName evidence="1">Protein involved in ribonucleotide reduction</fullName>
    </submittedName>
</protein>
<proteinExistence type="predicted"/>